<dbReference type="Gene3D" id="2.40.390.10">
    <property type="entry name" value="CV3147-like"/>
    <property type="match status" value="1"/>
</dbReference>
<comment type="caution">
    <text evidence="2">The sequence shown here is derived from an EMBL/GenBank/DDBJ whole genome shotgun (WGS) entry which is preliminary data.</text>
</comment>
<evidence type="ECO:0000313" key="3">
    <source>
        <dbReference type="Proteomes" id="UP000697127"/>
    </source>
</evidence>
<gene>
    <name evidence="2" type="ORF">C6P40_003914</name>
</gene>
<sequence>MGVKKKSKVIYGYGIVELESIDDQKNRYTIPFKSENIVVTQIYKDNAEEVLCSVPDLIILVDTDGNAVGTQDYRYDLFVHVIAFAPAPQWMTLDGIIIGGTPGFAKEFYHIKYKPIGVYIPPVPFSAEF</sequence>
<dbReference type="AlphaFoldDB" id="A0A9P6WG14"/>
<organism evidence="2 3">
    <name type="scientific">Pichia californica</name>
    <dbReference type="NCBI Taxonomy" id="460514"/>
    <lineage>
        <taxon>Eukaryota</taxon>
        <taxon>Fungi</taxon>
        <taxon>Dikarya</taxon>
        <taxon>Ascomycota</taxon>
        <taxon>Saccharomycotina</taxon>
        <taxon>Pichiomycetes</taxon>
        <taxon>Pichiales</taxon>
        <taxon>Pichiaceae</taxon>
        <taxon>Pichia</taxon>
    </lineage>
</organism>
<evidence type="ECO:0000313" key="2">
    <source>
        <dbReference type="EMBL" id="KAG0686514.1"/>
    </source>
</evidence>
<dbReference type="InterPro" id="IPR024071">
    <property type="entry name" value="S-Me-THD_C_sf"/>
</dbReference>
<accession>A0A9P6WG14</accession>
<dbReference type="InterPro" id="IPR048350">
    <property type="entry name" value="S-Me-THD-like_C"/>
</dbReference>
<keyword evidence="3" id="KW-1185">Reference proteome</keyword>
<proteinExistence type="predicted"/>
<dbReference type="Pfam" id="PF20906">
    <property type="entry name" value="S-Me-THD_C"/>
    <property type="match status" value="1"/>
</dbReference>
<dbReference type="Proteomes" id="UP000697127">
    <property type="component" value="Unassembled WGS sequence"/>
</dbReference>
<evidence type="ECO:0000259" key="1">
    <source>
        <dbReference type="Pfam" id="PF20906"/>
    </source>
</evidence>
<name>A0A9P6WG14_9ASCO</name>
<dbReference type="SUPFAM" id="SSF160991">
    <property type="entry name" value="CV3147-like"/>
    <property type="match status" value="1"/>
</dbReference>
<reference evidence="2" key="1">
    <citation type="submission" date="2020-11" db="EMBL/GenBank/DDBJ databases">
        <title>Kefir isolates.</title>
        <authorList>
            <person name="Marcisauskas S."/>
            <person name="Kim Y."/>
            <person name="Blasche S."/>
        </authorList>
    </citation>
    <scope>NUCLEOTIDE SEQUENCE</scope>
    <source>
        <strain evidence="2">Olga-1</strain>
    </source>
</reference>
<dbReference type="EMBL" id="PUHW01000471">
    <property type="protein sequence ID" value="KAG0686514.1"/>
    <property type="molecule type" value="Genomic_DNA"/>
</dbReference>
<feature type="domain" description="S-Me-THD-like C-terminal" evidence="1">
    <location>
        <begin position="2"/>
        <end position="116"/>
    </location>
</feature>
<protein>
    <recommendedName>
        <fullName evidence="1">S-Me-THD-like C-terminal domain-containing protein</fullName>
    </recommendedName>
</protein>